<comment type="subcellular location">
    <subcellularLocation>
        <location evidence="6">Cytoplasm</location>
    </subcellularLocation>
</comment>
<sequence>MTSLRREDVERTFNVSRETMARLDIHVALLKKWSPKINLVSKDTLEQVWHRHIADSAQLWSIQPLTKGLWLDLGSGAGFPGLVIAAFATDHPGTEFRLIESDARKCAFLQSVIREADLPAHVVTERIEALPPQSADVISARALTSLTNLLEMTEKHRKPDGIGLFHKGRTVHKEVEEAQESWRFNPRLHRSLTDPNAAIVEIGDLDRV</sequence>
<dbReference type="SUPFAM" id="SSF53335">
    <property type="entry name" value="S-adenosyl-L-methionine-dependent methyltransferases"/>
    <property type="match status" value="1"/>
</dbReference>
<dbReference type="HAMAP" id="MF_00074">
    <property type="entry name" value="16SrRNA_methyltr_G"/>
    <property type="match status" value="1"/>
</dbReference>
<comment type="catalytic activity">
    <reaction evidence="6">
        <text>guanosine(527) in 16S rRNA + S-adenosyl-L-methionine = N(7)-methylguanosine(527) in 16S rRNA + S-adenosyl-L-homocysteine</text>
        <dbReference type="Rhea" id="RHEA:42732"/>
        <dbReference type="Rhea" id="RHEA-COMP:10209"/>
        <dbReference type="Rhea" id="RHEA-COMP:10210"/>
        <dbReference type="ChEBI" id="CHEBI:57856"/>
        <dbReference type="ChEBI" id="CHEBI:59789"/>
        <dbReference type="ChEBI" id="CHEBI:74269"/>
        <dbReference type="ChEBI" id="CHEBI:74480"/>
        <dbReference type="EC" id="2.1.1.170"/>
    </reaction>
</comment>
<gene>
    <name evidence="6" type="primary">rsmG</name>
    <name evidence="7" type="ORF">HNP73_001495</name>
</gene>
<evidence type="ECO:0000256" key="5">
    <source>
        <dbReference type="ARBA" id="ARBA00022691"/>
    </source>
</evidence>
<dbReference type="GO" id="GO:0005829">
    <property type="term" value="C:cytosol"/>
    <property type="evidence" value="ECO:0007669"/>
    <property type="project" value="TreeGrafter"/>
</dbReference>
<dbReference type="PANTHER" id="PTHR31760">
    <property type="entry name" value="S-ADENOSYL-L-METHIONINE-DEPENDENT METHYLTRANSFERASES SUPERFAMILY PROTEIN"/>
    <property type="match status" value="1"/>
</dbReference>
<dbReference type="GO" id="GO:0070043">
    <property type="term" value="F:rRNA (guanine-N7-)-methyltransferase activity"/>
    <property type="evidence" value="ECO:0007669"/>
    <property type="project" value="UniProtKB-UniRule"/>
</dbReference>
<evidence type="ECO:0000313" key="8">
    <source>
        <dbReference type="Proteomes" id="UP000549457"/>
    </source>
</evidence>
<evidence type="ECO:0000256" key="6">
    <source>
        <dbReference type="HAMAP-Rule" id="MF_00074"/>
    </source>
</evidence>
<dbReference type="PIRSF" id="PIRSF003078">
    <property type="entry name" value="GidB"/>
    <property type="match status" value="1"/>
</dbReference>
<keyword evidence="8" id="KW-1185">Reference proteome</keyword>
<feature type="binding site" evidence="6">
    <location>
        <position position="74"/>
    </location>
    <ligand>
        <name>S-adenosyl-L-methionine</name>
        <dbReference type="ChEBI" id="CHEBI:59789"/>
    </ligand>
</feature>
<dbReference type="PANTHER" id="PTHR31760:SF0">
    <property type="entry name" value="S-ADENOSYL-L-METHIONINE-DEPENDENT METHYLTRANSFERASES SUPERFAMILY PROTEIN"/>
    <property type="match status" value="1"/>
</dbReference>
<dbReference type="InterPro" id="IPR003682">
    <property type="entry name" value="rRNA_ssu_MeTfrase_G"/>
</dbReference>
<keyword evidence="1 6" id="KW-0963">Cytoplasm</keyword>
<reference evidence="7 8" key="1">
    <citation type="submission" date="2020-08" db="EMBL/GenBank/DDBJ databases">
        <title>Genomic Encyclopedia of Type Strains, Phase IV (KMG-IV): sequencing the most valuable type-strain genomes for metagenomic binning, comparative biology and taxonomic classification.</title>
        <authorList>
            <person name="Goeker M."/>
        </authorList>
    </citation>
    <scope>NUCLEOTIDE SEQUENCE [LARGE SCALE GENOMIC DNA]</scope>
    <source>
        <strain evidence="7 8">DSM 101730</strain>
    </source>
</reference>
<name>A0A840SKR9_9RHOB</name>
<evidence type="ECO:0000256" key="2">
    <source>
        <dbReference type="ARBA" id="ARBA00022552"/>
    </source>
</evidence>
<dbReference type="AlphaFoldDB" id="A0A840SKR9"/>
<keyword evidence="5 6" id="KW-0949">S-adenosyl-L-methionine</keyword>
<comment type="caution">
    <text evidence="7">The sequence shown here is derived from an EMBL/GenBank/DDBJ whole genome shotgun (WGS) entry which is preliminary data.</text>
</comment>
<feature type="binding site" evidence="6">
    <location>
        <position position="141"/>
    </location>
    <ligand>
        <name>S-adenosyl-L-methionine</name>
        <dbReference type="ChEBI" id="CHEBI:59789"/>
    </ligand>
</feature>
<keyword evidence="4 6" id="KW-0808">Transferase</keyword>
<comment type="similarity">
    <text evidence="6">Belongs to the methyltransferase superfamily. RNA methyltransferase RsmG family.</text>
</comment>
<evidence type="ECO:0000256" key="3">
    <source>
        <dbReference type="ARBA" id="ARBA00022603"/>
    </source>
</evidence>
<comment type="function">
    <text evidence="6">Specifically methylates the N7 position of guanine in position 527 of 16S rRNA.</text>
</comment>
<organism evidence="7 8">
    <name type="scientific">Amaricoccus macauensis</name>
    <dbReference type="NCBI Taxonomy" id="57001"/>
    <lineage>
        <taxon>Bacteria</taxon>
        <taxon>Pseudomonadati</taxon>
        <taxon>Pseudomonadota</taxon>
        <taxon>Alphaproteobacteria</taxon>
        <taxon>Rhodobacterales</taxon>
        <taxon>Paracoccaceae</taxon>
        <taxon>Amaricoccus</taxon>
    </lineage>
</organism>
<dbReference type="InterPro" id="IPR029063">
    <property type="entry name" value="SAM-dependent_MTases_sf"/>
</dbReference>
<evidence type="ECO:0000256" key="4">
    <source>
        <dbReference type="ARBA" id="ARBA00022679"/>
    </source>
</evidence>
<feature type="binding site" evidence="6">
    <location>
        <begin position="127"/>
        <end position="128"/>
    </location>
    <ligand>
        <name>S-adenosyl-L-methionine</name>
        <dbReference type="ChEBI" id="CHEBI:59789"/>
    </ligand>
</feature>
<proteinExistence type="inferred from homology"/>
<dbReference type="EMBL" id="JACHFM010000001">
    <property type="protein sequence ID" value="MBB5221574.1"/>
    <property type="molecule type" value="Genomic_DNA"/>
</dbReference>
<dbReference type="Proteomes" id="UP000549457">
    <property type="component" value="Unassembled WGS sequence"/>
</dbReference>
<evidence type="ECO:0000313" key="7">
    <source>
        <dbReference type="EMBL" id="MBB5221574.1"/>
    </source>
</evidence>
<keyword evidence="2 6" id="KW-0698">rRNA processing</keyword>
<comment type="caution">
    <text evidence="6">Lacks conserved residue(s) required for the propagation of feature annotation.</text>
</comment>
<protein>
    <recommendedName>
        <fullName evidence="6">Ribosomal RNA small subunit methyltransferase G</fullName>
        <ecNumber evidence="6">2.1.1.170</ecNumber>
    </recommendedName>
    <alternativeName>
        <fullName evidence="6">16S rRNA 7-methylguanosine methyltransferase</fullName>
        <shortName evidence="6">16S rRNA m7G methyltransferase</shortName>
    </alternativeName>
</protein>
<dbReference type="NCBIfam" id="TIGR00138">
    <property type="entry name" value="rsmG_gidB"/>
    <property type="match status" value="1"/>
</dbReference>
<dbReference type="Gene3D" id="3.40.50.150">
    <property type="entry name" value="Vaccinia Virus protein VP39"/>
    <property type="match status" value="1"/>
</dbReference>
<dbReference type="RefSeq" id="WP_184147924.1">
    <property type="nucleotide sequence ID" value="NZ_JACHFM010000001.1"/>
</dbReference>
<dbReference type="Pfam" id="PF02527">
    <property type="entry name" value="GidB"/>
    <property type="match status" value="1"/>
</dbReference>
<evidence type="ECO:0000256" key="1">
    <source>
        <dbReference type="ARBA" id="ARBA00022490"/>
    </source>
</evidence>
<dbReference type="EC" id="2.1.1.170" evidence="6"/>
<accession>A0A840SKR9</accession>
<feature type="binding site" evidence="6">
    <location>
        <position position="79"/>
    </location>
    <ligand>
        <name>S-adenosyl-L-methionine</name>
        <dbReference type="ChEBI" id="CHEBI:59789"/>
    </ligand>
</feature>
<keyword evidence="3 6" id="KW-0489">Methyltransferase</keyword>